<evidence type="ECO:0000259" key="9">
    <source>
        <dbReference type="PROSITE" id="PS50918"/>
    </source>
</evidence>
<evidence type="ECO:0000256" key="8">
    <source>
        <dbReference type="SAM" id="MobiDB-lite"/>
    </source>
</evidence>
<dbReference type="InterPro" id="IPR012317">
    <property type="entry name" value="Poly(ADP-ribose)pol_cat_dom"/>
</dbReference>
<dbReference type="PROSITE" id="PS50918">
    <property type="entry name" value="WWE"/>
    <property type="match status" value="1"/>
</dbReference>
<dbReference type="Pfam" id="PF23084">
    <property type="entry name" value="KH_PARP14_1"/>
    <property type="match status" value="1"/>
</dbReference>
<protein>
    <recommendedName>
        <fullName evidence="7">Poly [ADP-ribose] polymerase</fullName>
        <shortName evidence="7">PARP</shortName>
        <ecNumber evidence="7">2.4.2.-</ecNumber>
    </recommendedName>
</protein>
<dbReference type="SUPFAM" id="SSF56399">
    <property type="entry name" value="ADP-ribosylation"/>
    <property type="match status" value="1"/>
</dbReference>
<dbReference type="GO" id="GO:0005634">
    <property type="term" value="C:nucleus"/>
    <property type="evidence" value="ECO:0007669"/>
    <property type="project" value="UniProtKB-SubCell"/>
</dbReference>
<feature type="domain" description="WWE" evidence="9">
    <location>
        <begin position="1532"/>
        <end position="1610"/>
    </location>
</feature>
<evidence type="ECO:0000256" key="2">
    <source>
        <dbReference type="ARBA" id="ARBA00022676"/>
    </source>
</evidence>
<evidence type="ECO:0000256" key="4">
    <source>
        <dbReference type="ARBA" id="ARBA00023027"/>
    </source>
</evidence>
<keyword evidence="4 7" id="KW-0520">NAD</keyword>
<dbReference type="Pfam" id="PF23245">
    <property type="entry name" value="RRM_PARP14_2"/>
    <property type="match status" value="1"/>
</dbReference>
<dbReference type="Pfam" id="PF23252">
    <property type="entry name" value="KH_PARP14_5"/>
    <property type="match status" value="1"/>
</dbReference>
<dbReference type="InterPro" id="IPR057046">
    <property type="entry name" value="PARP14_KH_4"/>
</dbReference>
<dbReference type="EC" id="2.4.2.-" evidence="7"/>
<dbReference type="InterPro" id="IPR057049">
    <property type="entry name" value="PARP14_KH_8"/>
</dbReference>
<dbReference type="GO" id="GO:0003950">
    <property type="term" value="F:NAD+ poly-ADP-ribosyltransferase activity"/>
    <property type="evidence" value="ECO:0007669"/>
    <property type="project" value="UniProtKB-UniRule"/>
</dbReference>
<feature type="compositionally biased region" description="Basic and acidic residues" evidence="8">
    <location>
        <begin position="85"/>
        <end position="96"/>
    </location>
</feature>
<dbReference type="Pfam" id="PF23249">
    <property type="entry name" value="KH_PARP14_3"/>
    <property type="match status" value="1"/>
</dbReference>
<dbReference type="InterPro" id="IPR002589">
    <property type="entry name" value="Macro_dom"/>
</dbReference>
<comment type="subcellular location">
    <subcellularLocation>
        <location evidence="1">Nucleus</location>
    </subcellularLocation>
</comment>
<feature type="region of interest" description="Disordered" evidence="8">
    <location>
        <begin position="84"/>
        <end position="141"/>
    </location>
</feature>
<dbReference type="InterPro" id="IPR037197">
    <property type="entry name" value="WWE_dom_sf"/>
</dbReference>
<evidence type="ECO:0000256" key="1">
    <source>
        <dbReference type="ARBA" id="ARBA00004123"/>
    </source>
</evidence>
<accession>A0AA88MMJ4</accession>
<evidence type="ECO:0000256" key="7">
    <source>
        <dbReference type="RuleBase" id="RU362114"/>
    </source>
</evidence>
<dbReference type="InterPro" id="IPR054596">
    <property type="entry name" value="PARP14_WWE"/>
</dbReference>
<keyword evidence="3 7" id="KW-0808">Transferase</keyword>
<reference evidence="12" key="1">
    <citation type="submission" date="2023-07" db="EMBL/GenBank/DDBJ databases">
        <title>Chromosome-level Genome Assembly of Striped Snakehead (Channa striata).</title>
        <authorList>
            <person name="Liu H."/>
        </authorList>
    </citation>
    <scope>NUCLEOTIDE SEQUENCE</scope>
    <source>
        <strain evidence="12">Gz</strain>
        <tissue evidence="12">Muscle</tissue>
    </source>
</reference>
<feature type="domain" description="PARP catalytic" evidence="10">
    <location>
        <begin position="1614"/>
        <end position="1811"/>
    </location>
</feature>
<gene>
    <name evidence="12" type="ORF">Q5P01_013269</name>
</gene>
<keyword evidence="2 7" id="KW-0328">Glycosyltransferase</keyword>
<proteinExistence type="inferred from homology"/>
<dbReference type="PANTHER" id="PTHR14453">
    <property type="entry name" value="PARP/ZINC FINGER CCCH TYPE DOMAIN CONTAINING PROTEIN"/>
    <property type="match status" value="1"/>
</dbReference>
<dbReference type="PROSITE" id="PS51059">
    <property type="entry name" value="PARP_CATALYTIC"/>
    <property type="match status" value="1"/>
</dbReference>
<dbReference type="Pfam" id="PF22005">
    <property type="entry name" value="WWE_1"/>
    <property type="match status" value="1"/>
</dbReference>
<dbReference type="InterPro" id="IPR057044">
    <property type="entry name" value="PARP14_KH_1"/>
</dbReference>
<dbReference type="Gene3D" id="3.30.720.50">
    <property type="match status" value="1"/>
</dbReference>
<dbReference type="Pfam" id="PF23085">
    <property type="entry name" value="RRM_PARP14_3"/>
    <property type="match status" value="1"/>
</dbReference>
<dbReference type="InterPro" id="IPR057043">
    <property type="entry name" value="PARP14_KH_2"/>
</dbReference>
<dbReference type="Gene3D" id="3.90.228.10">
    <property type="match status" value="1"/>
</dbReference>
<name>A0AA88MMJ4_CHASR</name>
<dbReference type="Pfam" id="PF00644">
    <property type="entry name" value="PARP"/>
    <property type="match status" value="1"/>
</dbReference>
<dbReference type="SUPFAM" id="SSF117839">
    <property type="entry name" value="WWE domain"/>
    <property type="match status" value="1"/>
</dbReference>
<dbReference type="InterPro" id="IPR043472">
    <property type="entry name" value="Macro_dom-like"/>
</dbReference>
<evidence type="ECO:0000259" key="10">
    <source>
        <dbReference type="PROSITE" id="PS51059"/>
    </source>
</evidence>
<dbReference type="InterPro" id="IPR012677">
    <property type="entry name" value="Nucleotide-bd_a/b_plait_sf"/>
</dbReference>
<dbReference type="Gene3D" id="3.30.70.330">
    <property type="match status" value="2"/>
</dbReference>
<dbReference type="EMBL" id="JAUPFM010000010">
    <property type="protein sequence ID" value="KAK2839529.1"/>
    <property type="molecule type" value="Genomic_DNA"/>
</dbReference>
<sequence>MADAYSYPLLVELEENNVPRLKNKLVKYFQSKKSGGGDCEVDYENGSRTATLRFRTQEEQLNVLRKNPHVISLDTGGLEVTVRLPTDEKKAEESPAAKRNKKCVTSKNSEQQSNTDELTPTAEIQTEAKGRDDDDTPNEESCSTMAVLGNIDETINKEYLEMLVENILKDHDSPSQSQSFTLEFIPGISSAVVTFQNAKENFNFVTRCPQNRTFKKKGFSVHPLEATEEVVAENIQNFGEDVIRLYFENQDVDVENIALNQVEQSAVITLKDNKDVQRIMKKKHHIKQQEIRVYPFYKSLGTALYGKDKPSLSLPAAISEAIDSALGTFLSDNKLVTEKIHSDLAKHFCKVDLNKSSVLLSPVSSMLQQKDAKMITKVWTDTVKSAFAQAMSKFKSLKFQLESETWEESEAKIRQMLQNEDVVVVPDESAGVLSVVGLVDHVNRLEKTLSEVVNKIGKRAQREKLSVAQEIKVSPSVFHILCQDGLKDKLLSVYPELKMSFGKNSPDLIVTGLRDEILTASKAIYDAMFALKRQNLEIDNFVLDLLKDEEQEELTNALLFSNGINAAFEISGHRVQLLAVSDSNLNEAVDHLGRQLISQYIDVEDSNVLKKSEWQHLVHQLENSNNKSSNKIQIHRTSQQVVVTGHRENVRKVGSKLEEFLTQNAHIEDLVVVKHSAIVDYIKSHSSLLDQVEDKVVVSYKKDSICLSGSRADVTDCKTSVEHLVSSLFFEQLEVAKPGVKKLFKDKERMYAGMLMNETGCLVKLVDEINVGQFELALKEVPKPMYQLQTTDGVDIAVCKADLCSYPVDAVVNSSNQDLKLNGGLAGALLKAAGTQLQDQCDKVINLKGNLMPGDSIITDAGGRLCCKNVIHAVGPKFDPAKPQKVLAQLKRTVKESLELAQRHNCISVALPTISRGKGFPLTLCAVTIVKAVKEYCDEKDDFNTLKKIHFVNNDNSAVQAMETAVRQEFGNHGVTHSPKTPYVKASKSFVKPAGSSVSDPNCLGQVQTKEGLDITVMKGNIEHATTEVTVNTVFEDLALNKGAVSNAIFGVAGAELQQLVKANNAKGNIGEVIVTNGCNLKSKQVFHAVSPHWDKGQSTAEKTLRGIFKDCLDKAENAGLASISFPAIGTGNLGFPKDLVASMMLDEILAFSKKQPKNLKKAVIILYMGDAQTIQVFSDEFKKKFPTATIGSVSTSSPQGQGPFSKVVSGSGMHETKMGNVAIQVVTGDITKETSDVIVNSSNENFSLKSGVSKAILDAAGQAVEAECQNLGAQPNPGMIMTQPGNLKCKKILHLVGQTDPVKIKKAVTDALEMCEKDTYTSVSFPAIGTGQGNVQARQVADAMMDGVIDVLSQNTSGPLKTVRIVIFQPHMLNDFYNSMHQRGKKEATEVKDKSWSWGNIGSRIKSFFISGTAGKPPKDEDFVIEGLEVDSACFHICGNSQANINSAKQWISDLVSKELEAFNISDNAILSFSDADYQRIVDIQKTMGVSITTECKNGQASLAIEGLSKDVLKASSNINVMLRKAREEEELQKKIDMAGTLTDWQYQQQGFKFQSFDAKTNFQLEQALEKKTPTVKVTVQGQDYTVTMPGGPATNSQGQTLQIKRIDRLKDEQIPEHWDPMPAITTSQAISIKAGTEEYTEVLNLFQATCNRTVIKIERIQNPTLWQSLQIKKRDMEQRNGHQNNVRRLFHGTCYTTLTHINEHGFNRSYAGKNAAYYGNGTYFAVNAKYSAQDTYSKPNPNGEKFMYLCQVLVGDFTLGQQHMIVPPAKGGTISVERYDSVVDNVSKPSMFVIFHDTQAYPEYLITFK</sequence>
<dbReference type="InterPro" id="IPR004170">
    <property type="entry name" value="WWE_dom"/>
</dbReference>
<dbReference type="GO" id="GO:1990404">
    <property type="term" value="F:NAD+-protein mono-ADP-ribosyltransferase activity"/>
    <property type="evidence" value="ECO:0007669"/>
    <property type="project" value="TreeGrafter"/>
</dbReference>
<dbReference type="CDD" id="cd01439">
    <property type="entry name" value="TCCD_inducible_PARP_like"/>
    <property type="match status" value="1"/>
</dbReference>
<evidence type="ECO:0000256" key="3">
    <source>
        <dbReference type="ARBA" id="ARBA00022679"/>
    </source>
</evidence>
<evidence type="ECO:0000256" key="6">
    <source>
        <dbReference type="ARBA" id="ARBA00024347"/>
    </source>
</evidence>
<dbReference type="InterPro" id="IPR057047">
    <property type="entry name" value="PARP14_KH_5"/>
</dbReference>
<feature type="domain" description="Macro" evidence="11">
    <location>
        <begin position="1211"/>
        <end position="1385"/>
    </location>
</feature>
<dbReference type="InterPro" id="IPR057045">
    <property type="entry name" value="PARP14_KH_3"/>
</dbReference>
<dbReference type="Pfam" id="PF23248">
    <property type="entry name" value="KH_PARP14_2"/>
    <property type="match status" value="1"/>
</dbReference>
<dbReference type="Pfam" id="PF01661">
    <property type="entry name" value="Macro"/>
    <property type="match status" value="3"/>
</dbReference>
<comment type="caution">
    <text evidence="12">The sequence shown here is derived from an EMBL/GenBank/DDBJ whole genome shotgun (WGS) entry which is preliminary data.</text>
</comment>
<dbReference type="FunFam" id="3.90.228.10:FF:000008">
    <property type="entry name" value="Poly [ADP-ribose] polymerase"/>
    <property type="match status" value="1"/>
</dbReference>
<dbReference type="SMART" id="SM00506">
    <property type="entry name" value="A1pp"/>
    <property type="match status" value="3"/>
</dbReference>
<dbReference type="SUPFAM" id="SSF52949">
    <property type="entry name" value="Macro domain-like"/>
    <property type="match status" value="3"/>
</dbReference>
<dbReference type="Proteomes" id="UP001187415">
    <property type="component" value="Unassembled WGS sequence"/>
</dbReference>
<organism evidence="12 13">
    <name type="scientific">Channa striata</name>
    <name type="common">Snakehead murrel</name>
    <name type="synonym">Ophicephalus striatus</name>
    <dbReference type="NCBI Taxonomy" id="64152"/>
    <lineage>
        <taxon>Eukaryota</taxon>
        <taxon>Metazoa</taxon>
        <taxon>Chordata</taxon>
        <taxon>Craniata</taxon>
        <taxon>Vertebrata</taxon>
        <taxon>Euteleostomi</taxon>
        <taxon>Actinopterygii</taxon>
        <taxon>Neopterygii</taxon>
        <taxon>Teleostei</taxon>
        <taxon>Neoteleostei</taxon>
        <taxon>Acanthomorphata</taxon>
        <taxon>Anabantaria</taxon>
        <taxon>Anabantiformes</taxon>
        <taxon>Channoidei</taxon>
        <taxon>Channidae</taxon>
        <taxon>Channa</taxon>
    </lineage>
</organism>
<dbReference type="GO" id="GO:0070212">
    <property type="term" value="P:protein poly-ADP-ribosylation"/>
    <property type="evidence" value="ECO:0007669"/>
    <property type="project" value="TreeGrafter"/>
</dbReference>
<evidence type="ECO:0000313" key="13">
    <source>
        <dbReference type="Proteomes" id="UP001187415"/>
    </source>
</evidence>
<dbReference type="PANTHER" id="PTHR14453:SF89">
    <property type="entry name" value="PROTEIN MONO-ADP-RIBOSYLTRANSFERASE PARP14"/>
    <property type="match status" value="1"/>
</dbReference>
<feature type="domain" description="Macro" evidence="11">
    <location>
        <begin position="783"/>
        <end position="970"/>
    </location>
</feature>
<dbReference type="GO" id="GO:0005737">
    <property type="term" value="C:cytoplasm"/>
    <property type="evidence" value="ECO:0007669"/>
    <property type="project" value="TreeGrafter"/>
</dbReference>
<dbReference type="Pfam" id="PF23222">
    <property type="entry name" value="RRM_PARP14_1"/>
    <property type="match status" value="1"/>
</dbReference>
<dbReference type="GO" id="GO:0010629">
    <property type="term" value="P:negative regulation of gene expression"/>
    <property type="evidence" value="ECO:0007669"/>
    <property type="project" value="TreeGrafter"/>
</dbReference>
<keyword evidence="5" id="KW-0539">Nucleus</keyword>
<dbReference type="PROSITE" id="PS51154">
    <property type="entry name" value="MACRO"/>
    <property type="match status" value="3"/>
</dbReference>
<keyword evidence="13" id="KW-1185">Reference proteome</keyword>
<dbReference type="Pfam" id="PF23251">
    <property type="entry name" value="KH_PARP14_4"/>
    <property type="match status" value="1"/>
</dbReference>
<dbReference type="Gene3D" id="3.40.220.10">
    <property type="entry name" value="Leucine Aminopeptidase, subunit E, domain 1"/>
    <property type="match status" value="3"/>
</dbReference>
<dbReference type="CDD" id="cd02903">
    <property type="entry name" value="Macro_BAL-like"/>
    <property type="match status" value="2"/>
</dbReference>
<dbReference type="CDD" id="cd02907">
    <property type="entry name" value="Macro_Af1521_BAL-like"/>
    <property type="match status" value="1"/>
</dbReference>
<dbReference type="InterPro" id="IPR057048">
    <property type="entry name" value="PARP14_KH_6"/>
</dbReference>
<comment type="similarity">
    <text evidence="6">Belongs to the ARTD/PARP family.</text>
</comment>
<dbReference type="Pfam" id="PF23254">
    <property type="entry name" value="KH_PARP14_8"/>
    <property type="match status" value="1"/>
</dbReference>
<dbReference type="InterPro" id="IPR057050">
    <property type="entry name" value="RRM_PARP14_2"/>
</dbReference>
<evidence type="ECO:0000256" key="5">
    <source>
        <dbReference type="ARBA" id="ARBA00023242"/>
    </source>
</evidence>
<dbReference type="InterPro" id="IPR057051">
    <property type="entry name" value="PARP14_RPM_1"/>
</dbReference>
<dbReference type="Pfam" id="PF23253">
    <property type="entry name" value="KH_PARP14_6"/>
    <property type="match status" value="1"/>
</dbReference>
<dbReference type="GO" id="GO:0003714">
    <property type="term" value="F:transcription corepressor activity"/>
    <property type="evidence" value="ECO:0007669"/>
    <property type="project" value="TreeGrafter"/>
</dbReference>
<feature type="domain" description="Macro" evidence="11">
    <location>
        <begin position="1002"/>
        <end position="1186"/>
    </location>
</feature>
<feature type="compositionally biased region" description="Polar residues" evidence="8">
    <location>
        <begin position="105"/>
        <end position="124"/>
    </location>
</feature>
<dbReference type="InterPro" id="IPR052056">
    <property type="entry name" value="Mono-ARTD/PARP"/>
</dbReference>
<evidence type="ECO:0000313" key="12">
    <source>
        <dbReference type="EMBL" id="KAK2839529.1"/>
    </source>
</evidence>
<evidence type="ECO:0000259" key="11">
    <source>
        <dbReference type="PROSITE" id="PS51154"/>
    </source>
</evidence>